<organism evidence="1 2">
    <name type="scientific">Leviviridae sp</name>
    <dbReference type="NCBI Taxonomy" id="2027243"/>
    <lineage>
        <taxon>Viruses</taxon>
        <taxon>Riboviria</taxon>
        <taxon>Orthornavirae</taxon>
        <taxon>Lenarviricota</taxon>
        <taxon>Leviviricetes</taxon>
        <taxon>Norzivirales</taxon>
        <taxon>Fiersviridae</taxon>
    </lineage>
</organism>
<dbReference type="GO" id="GO:0019028">
    <property type="term" value="C:viral capsid"/>
    <property type="evidence" value="ECO:0007669"/>
    <property type="project" value="UniProtKB-KW"/>
</dbReference>
<accession>A0ABY4D913</accession>
<keyword evidence="2" id="KW-1185">Reference proteome</keyword>
<keyword evidence="1" id="KW-0167">Capsid protein</keyword>
<protein>
    <submittedName>
        <fullName evidence="1">Coat protein</fullName>
    </submittedName>
</protein>
<sequence length="118" mass="13215">MLGNTITLTVGAGTKILNRVRENDFSSTYLLKETNAEVQLEIRHSLEKGVSGSPQMERHNVDLKFTTFDATTGKPTVRQTYTVMRIPKGTTPADVSDQFKSLYSYLVSNNLSIINWES</sequence>
<dbReference type="Gene3D" id="2.40.160.220">
    <property type="match status" value="1"/>
</dbReference>
<reference evidence="1" key="2">
    <citation type="journal article" date="2022" name="Nat. Microbiol.">
        <title>RNA viromes from terrestrial sites across China expand environmental viral diversity.</title>
        <authorList>
            <person name="Chiapello M."/>
            <person name="Rodriguez-Romero J."/>
            <person name="Ayllon M.A."/>
            <person name="Turina M."/>
        </authorList>
    </citation>
    <scope>NUCLEOTIDE SEQUENCE</scope>
    <source>
        <strain evidence="1">174-k141_119321</strain>
    </source>
</reference>
<reference evidence="1" key="1">
    <citation type="submission" date="2021-05" db="EMBL/GenBank/DDBJ databases">
        <authorList>
            <person name="Chen Y.-M."/>
            <person name="Zhang Y.-Z."/>
        </authorList>
    </citation>
    <scope>NUCLEOTIDE SEQUENCE</scope>
    <source>
        <strain evidence="1">174-k141_119321</strain>
    </source>
</reference>
<evidence type="ECO:0000313" key="1">
    <source>
        <dbReference type="EMBL" id="UOL48999.1"/>
    </source>
</evidence>
<dbReference type="EMBL" id="MZ679497">
    <property type="protein sequence ID" value="UOL48999.1"/>
    <property type="molecule type" value="Genomic_RNA"/>
</dbReference>
<keyword evidence="1" id="KW-0946">Virion</keyword>
<dbReference type="Proteomes" id="UP001060067">
    <property type="component" value="Segment"/>
</dbReference>
<evidence type="ECO:0000313" key="2">
    <source>
        <dbReference type="Proteomes" id="UP001060067"/>
    </source>
</evidence>
<name>A0ABY4D913_9VIRU</name>
<dbReference type="Pfam" id="PF22387">
    <property type="entry name" value="PhiCb5_coat"/>
    <property type="match status" value="1"/>
</dbReference>
<proteinExistence type="predicted"/>
<dbReference type="InterPro" id="IPR054457">
    <property type="entry name" value="PhiCb5_coat"/>
</dbReference>